<dbReference type="RefSeq" id="XP_034233575.1">
    <property type="nucleotide sequence ID" value="XM_034377684.1"/>
</dbReference>
<dbReference type="AlphaFoldDB" id="A0A6P8YA27"/>
<dbReference type="SUPFAM" id="SSF54427">
    <property type="entry name" value="NTF2-like"/>
    <property type="match status" value="1"/>
</dbReference>
<dbReference type="GeneID" id="117640803"/>
<evidence type="ECO:0000256" key="7">
    <source>
        <dbReference type="ARBA" id="ARBA00039448"/>
    </source>
</evidence>
<evidence type="ECO:0000259" key="10">
    <source>
        <dbReference type="SMART" id="SM00978"/>
    </source>
</evidence>
<evidence type="ECO:0000256" key="2">
    <source>
        <dbReference type="ARBA" id="ARBA00022946"/>
    </source>
</evidence>
<comment type="similarity">
    <text evidence="6">Belongs to the mitochondrion-specific ribosomal protein mL45 family.</text>
</comment>
<gene>
    <name evidence="12" type="primary">LOC117640803</name>
</gene>
<evidence type="ECO:0000256" key="5">
    <source>
        <dbReference type="ARBA" id="ARBA00023274"/>
    </source>
</evidence>
<accession>A0A6P8YA27</accession>
<dbReference type="FunCoup" id="A0A6P8YA27">
    <property type="interactions" value="1357"/>
</dbReference>
<dbReference type="GO" id="GO:0005840">
    <property type="term" value="C:ribosome"/>
    <property type="evidence" value="ECO:0007669"/>
    <property type="project" value="UniProtKB-KW"/>
</dbReference>
<dbReference type="Gene3D" id="3.10.450.240">
    <property type="match status" value="1"/>
</dbReference>
<dbReference type="Pfam" id="PF04280">
    <property type="entry name" value="Tim44"/>
    <property type="match status" value="1"/>
</dbReference>
<evidence type="ECO:0000256" key="9">
    <source>
        <dbReference type="SAM" id="MobiDB-lite"/>
    </source>
</evidence>
<dbReference type="InterPro" id="IPR007379">
    <property type="entry name" value="Tim44-like_dom"/>
</dbReference>
<keyword evidence="4" id="KW-0496">Mitochondrion</keyword>
<sequence>MMALRLVSQQAVAGLMKRPTQRGALGSVYGSHEQVRTVVNNKHKDPKFKNLRRLKVTTQMPMKYTNNVELAIRDGFIQNIPNLKKLWRERDMSITGSSTLAEEFVPPENQGLAITEEVKKKWNNIGSFGKDKLAVRKIRQFETEFNLKAFLGEAQETYIKAHECLAERSNWENLNDYVTEYARVAMLMNASQRTIRWKFLESLEEPKAVQVRCFKLDEDLSMFAQITVRFHSQQCLAVYDRFGRLLYGSEVLAKDVLEYVVFEKHLSNEYGVWRVHAKLIPQARIRMAEQTFVAPKEEPQETSSVVTEPAPEAVAANTN</sequence>
<dbReference type="InterPro" id="IPR051975">
    <property type="entry name" value="mtLSU_mL45"/>
</dbReference>
<feature type="domain" description="Tim44-like" evidence="10">
    <location>
        <begin position="133"/>
        <end position="280"/>
    </location>
</feature>
<evidence type="ECO:0000256" key="3">
    <source>
        <dbReference type="ARBA" id="ARBA00022980"/>
    </source>
</evidence>
<evidence type="ECO:0000256" key="1">
    <source>
        <dbReference type="ARBA" id="ARBA00004173"/>
    </source>
</evidence>
<reference evidence="12" key="1">
    <citation type="submission" date="2025-08" db="UniProtKB">
        <authorList>
            <consortium name="RefSeq"/>
        </authorList>
    </citation>
    <scope>IDENTIFICATION</scope>
    <source>
        <tissue evidence="12">Total insect</tissue>
    </source>
</reference>
<keyword evidence="5" id="KW-0687">Ribonucleoprotein</keyword>
<dbReference type="GO" id="GO:1990904">
    <property type="term" value="C:ribonucleoprotein complex"/>
    <property type="evidence" value="ECO:0007669"/>
    <property type="project" value="UniProtKB-KW"/>
</dbReference>
<dbReference type="CTD" id="84311"/>
<dbReference type="KEGG" id="tpal:117640803"/>
<comment type="subcellular location">
    <subcellularLocation>
        <location evidence="1">Mitochondrion</location>
    </subcellularLocation>
</comment>
<feature type="region of interest" description="Disordered" evidence="9">
    <location>
        <begin position="295"/>
        <end position="319"/>
    </location>
</feature>
<dbReference type="PANTHER" id="PTHR28554:SF1">
    <property type="entry name" value="LARGE RIBOSOMAL SUBUNIT PROTEIN ML45"/>
    <property type="match status" value="1"/>
</dbReference>
<dbReference type="GO" id="GO:0005739">
    <property type="term" value="C:mitochondrion"/>
    <property type="evidence" value="ECO:0007669"/>
    <property type="project" value="UniProtKB-SubCell"/>
</dbReference>
<keyword evidence="11" id="KW-1185">Reference proteome</keyword>
<evidence type="ECO:0000256" key="6">
    <source>
        <dbReference type="ARBA" id="ARBA00038073"/>
    </source>
</evidence>
<proteinExistence type="inferred from homology"/>
<evidence type="ECO:0000313" key="11">
    <source>
        <dbReference type="Proteomes" id="UP000515158"/>
    </source>
</evidence>
<evidence type="ECO:0000256" key="8">
    <source>
        <dbReference type="ARBA" id="ARBA00043031"/>
    </source>
</evidence>
<name>A0A6P8YA27_THRPL</name>
<organism evidence="12">
    <name type="scientific">Thrips palmi</name>
    <name type="common">Melon thrips</name>
    <dbReference type="NCBI Taxonomy" id="161013"/>
    <lineage>
        <taxon>Eukaryota</taxon>
        <taxon>Metazoa</taxon>
        <taxon>Ecdysozoa</taxon>
        <taxon>Arthropoda</taxon>
        <taxon>Hexapoda</taxon>
        <taxon>Insecta</taxon>
        <taxon>Pterygota</taxon>
        <taxon>Neoptera</taxon>
        <taxon>Paraneoptera</taxon>
        <taxon>Thysanoptera</taxon>
        <taxon>Terebrantia</taxon>
        <taxon>Thripoidea</taxon>
        <taxon>Thripidae</taxon>
        <taxon>Thrips</taxon>
    </lineage>
</organism>
<protein>
    <recommendedName>
        <fullName evidence="7">Large ribosomal subunit protein mL45</fullName>
    </recommendedName>
    <alternativeName>
        <fullName evidence="8">39S ribosomal protein L45, mitochondrial</fullName>
    </alternativeName>
</protein>
<evidence type="ECO:0000256" key="4">
    <source>
        <dbReference type="ARBA" id="ARBA00023128"/>
    </source>
</evidence>
<keyword evidence="2" id="KW-0809">Transit peptide</keyword>
<dbReference type="PANTHER" id="PTHR28554">
    <property type="entry name" value="39S RIBOSOMAL PROTEIN L45, MITOCHONDRIAL"/>
    <property type="match status" value="1"/>
</dbReference>
<dbReference type="SMART" id="SM00978">
    <property type="entry name" value="Tim44"/>
    <property type="match status" value="1"/>
</dbReference>
<feature type="compositionally biased region" description="Low complexity" evidence="9">
    <location>
        <begin position="306"/>
        <end position="319"/>
    </location>
</feature>
<dbReference type="Proteomes" id="UP000515158">
    <property type="component" value="Unplaced"/>
</dbReference>
<dbReference type="InterPro" id="IPR032710">
    <property type="entry name" value="NTF2-like_dom_sf"/>
</dbReference>
<evidence type="ECO:0000313" key="12">
    <source>
        <dbReference type="RefSeq" id="XP_034233575.1"/>
    </source>
</evidence>
<dbReference type="OrthoDB" id="19619at2759"/>
<keyword evidence="3 12" id="KW-0689">Ribosomal protein</keyword>
<dbReference type="InParanoid" id="A0A6P8YA27"/>